<protein>
    <submittedName>
        <fullName evidence="1">Uncharacterized protein</fullName>
    </submittedName>
</protein>
<accession>A0AA35R835</accession>
<dbReference type="Proteomes" id="UP001174909">
    <property type="component" value="Unassembled WGS sequence"/>
</dbReference>
<organism evidence="1 2">
    <name type="scientific">Geodia barretti</name>
    <name type="common">Barrett's horny sponge</name>
    <dbReference type="NCBI Taxonomy" id="519541"/>
    <lineage>
        <taxon>Eukaryota</taxon>
        <taxon>Metazoa</taxon>
        <taxon>Porifera</taxon>
        <taxon>Demospongiae</taxon>
        <taxon>Heteroscleromorpha</taxon>
        <taxon>Tetractinellida</taxon>
        <taxon>Astrophorina</taxon>
        <taxon>Geodiidae</taxon>
        <taxon>Geodia</taxon>
    </lineage>
</organism>
<dbReference type="AlphaFoldDB" id="A0AA35R835"/>
<dbReference type="EMBL" id="CASHTH010000697">
    <property type="protein sequence ID" value="CAI8006569.1"/>
    <property type="molecule type" value="Genomic_DNA"/>
</dbReference>
<sequence>MMRMGNETGMEWSLCVVCSECWMVRRKQTVGGSNRQWWLVV</sequence>
<gene>
    <name evidence="1" type="ORF">GBAR_LOCUS4793</name>
</gene>
<evidence type="ECO:0000313" key="2">
    <source>
        <dbReference type="Proteomes" id="UP001174909"/>
    </source>
</evidence>
<comment type="caution">
    <text evidence="1">The sequence shown here is derived from an EMBL/GenBank/DDBJ whole genome shotgun (WGS) entry which is preliminary data.</text>
</comment>
<proteinExistence type="predicted"/>
<reference evidence="1" key="1">
    <citation type="submission" date="2023-03" db="EMBL/GenBank/DDBJ databases">
        <authorList>
            <person name="Steffen K."/>
            <person name="Cardenas P."/>
        </authorList>
    </citation>
    <scope>NUCLEOTIDE SEQUENCE</scope>
</reference>
<evidence type="ECO:0000313" key="1">
    <source>
        <dbReference type="EMBL" id="CAI8006569.1"/>
    </source>
</evidence>
<keyword evidence="2" id="KW-1185">Reference proteome</keyword>
<name>A0AA35R835_GEOBA</name>